<comment type="subcellular location">
    <subcellularLocation>
        <location evidence="9">Cytoplasm</location>
    </subcellularLocation>
</comment>
<keyword evidence="4 7" id="KW-0456">Lyase</keyword>
<evidence type="ECO:0000256" key="2">
    <source>
        <dbReference type="ARBA" id="ARBA00012994"/>
    </source>
</evidence>
<accession>A0A1H7HSW2</accession>
<evidence type="ECO:0000313" key="11">
    <source>
        <dbReference type="Proteomes" id="UP000199421"/>
    </source>
</evidence>
<dbReference type="EC" id="4.3.1.3" evidence="2 6"/>
<evidence type="ECO:0000256" key="4">
    <source>
        <dbReference type="ARBA" id="ARBA00023239"/>
    </source>
</evidence>
<dbReference type="PANTHER" id="PTHR10362">
    <property type="entry name" value="HISTIDINE AMMONIA-LYASE"/>
    <property type="match status" value="1"/>
</dbReference>
<dbReference type="NCBIfam" id="TIGR01225">
    <property type="entry name" value="hutH"/>
    <property type="match status" value="1"/>
</dbReference>
<comment type="pathway">
    <text evidence="1 8">Amino-acid degradation; L-histidine degradation into L-glutamate; N-formimidoyl-L-glutamate from L-histidine: step 1/3.</text>
</comment>
<dbReference type="FunFam" id="1.10.275.10:FF:000005">
    <property type="entry name" value="Histidine ammonia-lyase"/>
    <property type="match status" value="1"/>
</dbReference>
<dbReference type="SUPFAM" id="SSF48557">
    <property type="entry name" value="L-aspartase-like"/>
    <property type="match status" value="1"/>
</dbReference>
<dbReference type="EMBL" id="FOAF01000001">
    <property type="protein sequence ID" value="SEK52130.1"/>
    <property type="molecule type" value="Genomic_DNA"/>
</dbReference>
<comment type="similarity">
    <text evidence="7">Belongs to the PAL/histidase family.</text>
</comment>
<dbReference type="RefSeq" id="WP_093317708.1">
    <property type="nucleotide sequence ID" value="NZ_FOAF01000001.1"/>
</dbReference>
<dbReference type="STRING" id="407022.SAMN05661044_00441"/>
<name>A0A1H7HSW2_OLID1</name>
<dbReference type="FunFam" id="1.20.200.10:FF:000003">
    <property type="entry name" value="Histidine ammonia-lyase"/>
    <property type="match status" value="1"/>
</dbReference>
<keyword evidence="3 8" id="KW-0369">Histidine metabolism</keyword>
<dbReference type="InterPro" id="IPR001106">
    <property type="entry name" value="Aromatic_Lyase"/>
</dbReference>
<dbReference type="GO" id="GO:0019557">
    <property type="term" value="P:L-histidine catabolic process to glutamate and formate"/>
    <property type="evidence" value="ECO:0007669"/>
    <property type="project" value="UniProtKB-UniPathway"/>
</dbReference>
<dbReference type="GO" id="GO:0019556">
    <property type="term" value="P:L-histidine catabolic process to glutamate and formamide"/>
    <property type="evidence" value="ECO:0007669"/>
    <property type="project" value="UniProtKB-UniPathway"/>
</dbReference>
<dbReference type="CDD" id="cd00332">
    <property type="entry name" value="PAL-HAL"/>
    <property type="match status" value="1"/>
</dbReference>
<organism evidence="10 11">
    <name type="scientific">Olivibacter domesticus</name>
    <name type="common">Pseudosphingobacterium domesticum</name>
    <dbReference type="NCBI Taxonomy" id="407022"/>
    <lineage>
        <taxon>Bacteria</taxon>
        <taxon>Pseudomonadati</taxon>
        <taxon>Bacteroidota</taxon>
        <taxon>Sphingobacteriia</taxon>
        <taxon>Sphingobacteriales</taxon>
        <taxon>Sphingobacteriaceae</taxon>
        <taxon>Olivibacter</taxon>
    </lineage>
</organism>
<comment type="catalytic activity">
    <reaction evidence="5 8">
        <text>L-histidine = trans-urocanate + NH4(+)</text>
        <dbReference type="Rhea" id="RHEA:21232"/>
        <dbReference type="ChEBI" id="CHEBI:17771"/>
        <dbReference type="ChEBI" id="CHEBI:28938"/>
        <dbReference type="ChEBI" id="CHEBI:57595"/>
        <dbReference type="EC" id="4.3.1.3"/>
    </reaction>
</comment>
<dbReference type="InterPro" id="IPR024083">
    <property type="entry name" value="Fumarase/histidase_N"/>
</dbReference>
<keyword evidence="11" id="KW-1185">Reference proteome</keyword>
<dbReference type="GO" id="GO:0004397">
    <property type="term" value="F:histidine ammonia-lyase activity"/>
    <property type="evidence" value="ECO:0007669"/>
    <property type="project" value="UniProtKB-UniRule"/>
</dbReference>
<evidence type="ECO:0000256" key="7">
    <source>
        <dbReference type="RuleBase" id="RU003954"/>
    </source>
</evidence>
<dbReference type="AlphaFoldDB" id="A0A1H7HSW2"/>
<dbReference type="OrthoDB" id="9806955at2"/>
<evidence type="ECO:0000256" key="8">
    <source>
        <dbReference type="RuleBase" id="RU004479"/>
    </source>
</evidence>
<dbReference type="InterPro" id="IPR005921">
    <property type="entry name" value="HutH"/>
</dbReference>
<dbReference type="PROSITE" id="PS00488">
    <property type="entry name" value="PAL_HISTIDASE"/>
    <property type="match status" value="1"/>
</dbReference>
<gene>
    <name evidence="10" type="ORF">SAMN05661044_00441</name>
</gene>
<evidence type="ECO:0000256" key="5">
    <source>
        <dbReference type="ARBA" id="ARBA00049269"/>
    </source>
</evidence>
<reference evidence="11" key="1">
    <citation type="submission" date="2016-10" db="EMBL/GenBank/DDBJ databases">
        <authorList>
            <person name="Varghese N."/>
            <person name="Submissions S."/>
        </authorList>
    </citation>
    <scope>NUCLEOTIDE SEQUENCE [LARGE SCALE GENOMIC DNA]</scope>
    <source>
        <strain evidence="11">DSM 18733</strain>
    </source>
</reference>
<dbReference type="GO" id="GO:0005737">
    <property type="term" value="C:cytoplasm"/>
    <property type="evidence" value="ECO:0007669"/>
    <property type="project" value="UniProtKB-SubCell"/>
</dbReference>
<sequence length="520" mass="56667">MNFKYGIDKLTTAKVLAIAHRTLKATINAAALEKVQNSCSFVEEIVHEGKVVYGINTGFGPLCDTLISSTDTTKLQHNLLMSHSVGVGNLISPEIAKIMLIIKLHALCLGFSGIRPATVQRILWFIEQEIIPCVPEQGSVGASGDLAPLSHLFLPLIGMGEVYYKGVITPTAEVLQKEQIQALCLGPKEGLALINGTQFIAAHAVIALQRLHNALDAADIIGAMSLEGLMGSAAPFDPRLHKIRPFPGNQYVANRLWTLLKDSEIIHAHVNCNRVQDPYSLRCMPQVHGASRTAWLHLKELTEIELNSVTDNPIILGSLDTISGGNFHGQPLAIPLDYASVAAAELGNISDRRSYLIIEGRYGLPKLLIKDAGLNSGFMIPQYTTAALVSENKGLCFPASADSIPTSLGQEDHVSMGSIGGRKLNRIIDNLENILAVELLYATQALDFRHPIQSTPILEACHSAVRKVVPYASEDRIFSYDINKLRKFISDGELVKIANKKADENQIDLTSKEYEAFQLS</sequence>
<protein>
    <recommendedName>
        <fullName evidence="2 6">Histidine ammonia-lyase</fullName>
        <ecNumber evidence="2 6">4.3.1.3</ecNumber>
    </recommendedName>
</protein>
<evidence type="ECO:0000256" key="3">
    <source>
        <dbReference type="ARBA" id="ARBA00022808"/>
    </source>
</evidence>
<evidence type="ECO:0000313" key="10">
    <source>
        <dbReference type="EMBL" id="SEK52130.1"/>
    </source>
</evidence>
<dbReference type="Gene3D" id="1.10.275.10">
    <property type="entry name" value="Fumarase/aspartase (N-terminal domain)"/>
    <property type="match status" value="1"/>
</dbReference>
<evidence type="ECO:0000256" key="9">
    <source>
        <dbReference type="RuleBase" id="RU004480"/>
    </source>
</evidence>
<evidence type="ECO:0000256" key="1">
    <source>
        <dbReference type="ARBA" id="ARBA00005113"/>
    </source>
</evidence>
<dbReference type="Proteomes" id="UP000199421">
    <property type="component" value="Unassembled WGS sequence"/>
</dbReference>
<dbReference type="InterPro" id="IPR008948">
    <property type="entry name" value="L-Aspartase-like"/>
</dbReference>
<dbReference type="NCBIfam" id="NF006871">
    <property type="entry name" value="PRK09367.1"/>
    <property type="match status" value="1"/>
</dbReference>
<dbReference type="InterPro" id="IPR022313">
    <property type="entry name" value="Phe/His_NH3-lyase_AS"/>
</dbReference>
<evidence type="ECO:0000256" key="6">
    <source>
        <dbReference type="NCBIfam" id="TIGR01225"/>
    </source>
</evidence>
<dbReference type="UniPathway" id="UPA00379">
    <property type="reaction ID" value="UER00549"/>
</dbReference>
<dbReference type="Pfam" id="PF00221">
    <property type="entry name" value="Lyase_aromatic"/>
    <property type="match status" value="1"/>
</dbReference>
<dbReference type="Gene3D" id="1.20.200.10">
    <property type="entry name" value="Fumarase/aspartase (Central domain)"/>
    <property type="match status" value="1"/>
</dbReference>
<proteinExistence type="inferred from homology"/>